<reference evidence="1" key="1">
    <citation type="journal article" date="2014" name="Front. Microbiol.">
        <title>High frequency of phylogenetically diverse reductive dehalogenase-homologous genes in deep subseafloor sedimentary metagenomes.</title>
        <authorList>
            <person name="Kawai M."/>
            <person name="Futagami T."/>
            <person name="Toyoda A."/>
            <person name="Takaki Y."/>
            <person name="Nishi S."/>
            <person name="Hori S."/>
            <person name="Arai W."/>
            <person name="Tsubouchi T."/>
            <person name="Morono Y."/>
            <person name="Uchiyama I."/>
            <person name="Ito T."/>
            <person name="Fujiyama A."/>
            <person name="Inagaki F."/>
            <person name="Takami H."/>
        </authorList>
    </citation>
    <scope>NUCLEOTIDE SEQUENCE</scope>
    <source>
        <strain evidence="1">Expedition CK06-06</strain>
    </source>
</reference>
<sequence>DKAIFTPMTLSIRIMSDKMLSVIVGEGYWYAPVYIQVLIPSCSNALAFIKRAFNDLANPSVCAPKVEGFRINGVSILRKRNGVNNYYLRN</sequence>
<organism evidence="1">
    <name type="scientific">marine sediment metagenome</name>
    <dbReference type="NCBI Taxonomy" id="412755"/>
    <lineage>
        <taxon>unclassified sequences</taxon>
        <taxon>metagenomes</taxon>
        <taxon>ecological metagenomes</taxon>
    </lineage>
</organism>
<feature type="non-terminal residue" evidence="1">
    <location>
        <position position="1"/>
    </location>
</feature>
<comment type="caution">
    <text evidence="1">The sequence shown here is derived from an EMBL/GenBank/DDBJ whole genome shotgun (WGS) entry which is preliminary data.</text>
</comment>
<name>X1KP55_9ZZZZ</name>
<dbReference type="AlphaFoldDB" id="X1KP55"/>
<accession>X1KP55</accession>
<gene>
    <name evidence="1" type="ORF">S03H2_71553</name>
</gene>
<feature type="non-terminal residue" evidence="1">
    <location>
        <position position="90"/>
    </location>
</feature>
<dbReference type="EMBL" id="BARU01047947">
    <property type="protein sequence ID" value="GAH91929.1"/>
    <property type="molecule type" value="Genomic_DNA"/>
</dbReference>
<evidence type="ECO:0000313" key="1">
    <source>
        <dbReference type="EMBL" id="GAH91929.1"/>
    </source>
</evidence>
<proteinExistence type="predicted"/>
<protein>
    <submittedName>
        <fullName evidence="1">Uncharacterized protein</fullName>
    </submittedName>
</protein>